<dbReference type="Gene3D" id="2.60.120.10">
    <property type="entry name" value="Jelly Rolls"/>
    <property type="match status" value="1"/>
</dbReference>
<dbReference type="PANTHER" id="PTHR36440">
    <property type="entry name" value="PUTATIVE (AFU_ORTHOLOGUE AFUA_8G07350)-RELATED"/>
    <property type="match status" value="1"/>
</dbReference>
<dbReference type="Pfam" id="PF07883">
    <property type="entry name" value="Cupin_2"/>
    <property type="match status" value="1"/>
</dbReference>
<organism evidence="2 3">
    <name type="scientific">Microvirga vignae</name>
    <dbReference type="NCBI Taxonomy" id="1225564"/>
    <lineage>
        <taxon>Bacteria</taxon>
        <taxon>Pseudomonadati</taxon>
        <taxon>Pseudomonadota</taxon>
        <taxon>Alphaproteobacteria</taxon>
        <taxon>Hyphomicrobiales</taxon>
        <taxon>Methylobacteriaceae</taxon>
        <taxon>Microvirga</taxon>
    </lineage>
</organism>
<dbReference type="EMBL" id="LCYG01000077">
    <property type="protein sequence ID" value="KLK90591.1"/>
    <property type="molecule type" value="Genomic_DNA"/>
</dbReference>
<evidence type="ECO:0000259" key="1">
    <source>
        <dbReference type="Pfam" id="PF07883"/>
    </source>
</evidence>
<dbReference type="RefSeq" id="WP_047191740.1">
    <property type="nucleotide sequence ID" value="NZ_LCYG01000077.1"/>
</dbReference>
<sequence>MDDGATDHRSLWFLNTHVTIRLSAQEGSDGISVLEHRASQGDSPPLHIHHDEDEIFHVLEGDVRYRVGDQERRAGAGETLLAPKGIPHTYRVESAEACMLTITRGEFENFIRAFGRPAEREGLPDPSGPPTPEQAEALARACRQFGIELVGPPLS</sequence>
<dbReference type="STRING" id="1225564.AA309_24975"/>
<evidence type="ECO:0000313" key="3">
    <source>
        <dbReference type="Proteomes" id="UP000035489"/>
    </source>
</evidence>
<dbReference type="Proteomes" id="UP000035489">
    <property type="component" value="Unassembled WGS sequence"/>
</dbReference>
<dbReference type="InterPro" id="IPR014710">
    <property type="entry name" value="RmlC-like_jellyroll"/>
</dbReference>
<protein>
    <submittedName>
        <fullName evidence="2">Cupin</fullName>
    </submittedName>
</protein>
<feature type="domain" description="Cupin type-2" evidence="1">
    <location>
        <begin position="40"/>
        <end position="100"/>
    </location>
</feature>
<name>A0A0H1R6Y1_9HYPH</name>
<keyword evidence="3" id="KW-1185">Reference proteome</keyword>
<comment type="caution">
    <text evidence="2">The sequence shown here is derived from an EMBL/GenBank/DDBJ whole genome shotgun (WGS) entry which is preliminary data.</text>
</comment>
<dbReference type="AlphaFoldDB" id="A0A0H1R6Y1"/>
<dbReference type="SUPFAM" id="SSF51182">
    <property type="entry name" value="RmlC-like cupins"/>
    <property type="match status" value="1"/>
</dbReference>
<gene>
    <name evidence="2" type="ORF">AA309_24975</name>
</gene>
<dbReference type="InterPro" id="IPR011051">
    <property type="entry name" value="RmlC_Cupin_sf"/>
</dbReference>
<reference evidence="2 3" key="1">
    <citation type="submission" date="2015-05" db="EMBL/GenBank/DDBJ databases">
        <title>Draft genome sequence of Microvirga vignae strain BR3299, a novel nitrogen fixing bacteria isolated from Brazil semi-aired region.</title>
        <authorList>
            <person name="Zilli J.E."/>
            <person name="Passos S.R."/>
            <person name="Leite J."/>
            <person name="Baldani J.I."/>
            <person name="Xavier G.R."/>
            <person name="Rumjaneck N.G."/>
            <person name="Simoes-Araujo J.L."/>
        </authorList>
    </citation>
    <scope>NUCLEOTIDE SEQUENCE [LARGE SCALE GENOMIC DNA]</scope>
    <source>
        <strain evidence="2 3">BR3299</strain>
    </source>
</reference>
<dbReference type="PATRIC" id="fig|1225564.3.peg.6492"/>
<dbReference type="InterPro" id="IPR013096">
    <property type="entry name" value="Cupin_2"/>
</dbReference>
<evidence type="ECO:0000313" key="2">
    <source>
        <dbReference type="EMBL" id="KLK90591.1"/>
    </source>
</evidence>
<accession>A0A0H1R6Y1</accession>
<dbReference type="PANTHER" id="PTHR36440:SF1">
    <property type="entry name" value="PUTATIVE (AFU_ORTHOLOGUE AFUA_8G07350)-RELATED"/>
    <property type="match status" value="1"/>
</dbReference>
<dbReference type="OrthoDB" id="9798709at2"/>
<proteinExistence type="predicted"/>
<dbReference type="InterPro" id="IPR053146">
    <property type="entry name" value="QDO-like"/>
</dbReference>